<dbReference type="AlphaFoldDB" id="A0AAV4JW69"/>
<name>A0AAV4JW69_9GAST</name>
<keyword evidence="2" id="KW-1185">Reference proteome</keyword>
<reference evidence="1 2" key="1">
    <citation type="journal article" date="2021" name="Elife">
        <title>Chloroplast acquisition without the gene transfer in kleptoplastic sea slugs, Plakobranchus ocellatus.</title>
        <authorList>
            <person name="Maeda T."/>
            <person name="Takahashi S."/>
            <person name="Yoshida T."/>
            <person name="Shimamura S."/>
            <person name="Takaki Y."/>
            <person name="Nagai Y."/>
            <person name="Toyoda A."/>
            <person name="Suzuki Y."/>
            <person name="Arimoto A."/>
            <person name="Ishii H."/>
            <person name="Satoh N."/>
            <person name="Nishiyama T."/>
            <person name="Hasebe M."/>
            <person name="Maruyama T."/>
            <person name="Minagawa J."/>
            <person name="Obokata J."/>
            <person name="Shigenobu S."/>
        </authorList>
    </citation>
    <scope>NUCLEOTIDE SEQUENCE [LARGE SCALE GENOMIC DNA]</scope>
</reference>
<proteinExistence type="predicted"/>
<dbReference type="Proteomes" id="UP000762676">
    <property type="component" value="Unassembled WGS sequence"/>
</dbReference>
<evidence type="ECO:0000313" key="1">
    <source>
        <dbReference type="EMBL" id="GFS25601.1"/>
    </source>
</evidence>
<accession>A0AAV4JW69</accession>
<dbReference type="EMBL" id="BMAT01010370">
    <property type="protein sequence ID" value="GFS25601.1"/>
    <property type="molecule type" value="Genomic_DNA"/>
</dbReference>
<gene>
    <name evidence="1" type="ORF">ElyMa_005188400</name>
</gene>
<sequence>MRWLLKKRLSASHSLRHHCTNEADINGEKGFLKTKTLCLHLGRKNADADRLETHWKEMQPVTEAKREILLACKQNPSSNTRDALRCARNKAQQTYNHCANGYWLDLLSRKTQSATGTDKARSMYQATGLN</sequence>
<protein>
    <submittedName>
        <fullName evidence="1">Uncharacterized protein</fullName>
    </submittedName>
</protein>
<organism evidence="1 2">
    <name type="scientific">Elysia marginata</name>
    <dbReference type="NCBI Taxonomy" id="1093978"/>
    <lineage>
        <taxon>Eukaryota</taxon>
        <taxon>Metazoa</taxon>
        <taxon>Spiralia</taxon>
        <taxon>Lophotrochozoa</taxon>
        <taxon>Mollusca</taxon>
        <taxon>Gastropoda</taxon>
        <taxon>Heterobranchia</taxon>
        <taxon>Euthyneura</taxon>
        <taxon>Panpulmonata</taxon>
        <taxon>Sacoglossa</taxon>
        <taxon>Placobranchoidea</taxon>
        <taxon>Plakobranchidae</taxon>
        <taxon>Elysia</taxon>
    </lineage>
</organism>
<evidence type="ECO:0000313" key="2">
    <source>
        <dbReference type="Proteomes" id="UP000762676"/>
    </source>
</evidence>
<comment type="caution">
    <text evidence="1">The sequence shown here is derived from an EMBL/GenBank/DDBJ whole genome shotgun (WGS) entry which is preliminary data.</text>
</comment>